<evidence type="ECO:0000313" key="4">
    <source>
        <dbReference type="Proteomes" id="UP001596956"/>
    </source>
</evidence>
<gene>
    <name evidence="3" type="ORF">ACFQZU_20520</name>
</gene>
<dbReference type="SUPFAM" id="SSF51735">
    <property type="entry name" value="NAD(P)-binding Rossmann-fold domains"/>
    <property type="match status" value="1"/>
</dbReference>
<keyword evidence="4" id="KW-1185">Reference proteome</keyword>
<protein>
    <submittedName>
        <fullName evidence="3">NAD-dependent epimerase/dehydratase family protein</fullName>
    </submittedName>
</protein>
<organism evidence="3 4">
    <name type="scientific">Streptomonospora algeriensis</name>
    <dbReference type="NCBI Taxonomy" id="995084"/>
    <lineage>
        <taxon>Bacteria</taxon>
        <taxon>Bacillati</taxon>
        <taxon>Actinomycetota</taxon>
        <taxon>Actinomycetes</taxon>
        <taxon>Streptosporangiales</taxon>
        <taxon>Nocardiopsidaceae</taxon>
        <taxon>Streptomonospora</taxon>
    </lineage>
</organism>
<sequence length="62" mass="6512">MRVAITGASGLIGSALARSLAEDGHEAVRLVRRPPRSPDEIEWRPGGGYVDTDRLAGADAVV</sequence>
<reference evidence="4" key="1">
    <citation type="journal article" date="2019" name="Int. J. Syst. Evol. Microbiol.">
        <title>The Global Catalogue of Microorganisms (GCM) 10K type strain sequencing project: providing services to taxonomists for standard genome sequencing and annotation.</title>
        <authorList>
            <consortium name="The Broad Institute Genomics Platform"/>
            <consortium name="The Broad Institute Genome Sequencing Center for Infectious Disease"/>
            <person name="Wu L."/>
            <person name="Ma J."/>
        </authorList>
    </citation>
    <scope>NUCLEOTIDE SEQUENCE [LARGE SCALE GENOMIC DNA]</scope>
    <source>
        <strain evidence="4">CCUG 63369</strain>
    </source>
</reference>
<dbReference type="InterPro" id="IPR036291">
    <property type="entry name" value="NAD(P)-bd_dom_sf"/>
</dbReference>
<proteinExistence type="predicted"/>
<evidence type="ECO:0000256" key="1">
    <source>
        <dbReference type="SAM" id="MobiDB-lite"/>
    </source>
</evidence>
<dbReference type="Pfam" id="PF01370">
    <property type="entry name" value="Epimerase"/>
    <property type="match status" value="1"/>
</dbReference>
<dbReference type="EMBL" id="JBHTHR010001050">
    <property type="protein sequence ID" value="MFD0803684.1"/>
    <property type="molecule type" value="Genomic_DNA"/>
</dbReference>
<feature type="non-terminal residue" evidence="3">
    <location>
        <position position="62"/>
    </location>
</feature>
<name>A0ABW3BMW4_9ACTN</name>
<dbReference type="InterPro" id="IPR001509">
    <property type="entry name" value="Epimerase_deHydtase"/>
</dbReference>
<comment type="caution">
    <text evidence="3">The sequence shown here is derived from an EMBL/GenBank/DDBJ whole genome shotgun (WGS) entry which is preliminary data.</text>
</comment>
<feature type="region of interest" description="Disordered" evidence="1">
    <location>
        <begin position="29"/>
        <end position="48"/>
    </location>
</feature>
<evidence type="ECO:0000259" key="2">
    <source>
        <dbReference type="Pfam" id="PF01370"/>
    </source>
</evidence>
<dbReference type="Gene3D" id="3.40.50.720">
    <property type="entry name" value="NAD(P)-binding Rossmann-like Domain"/>
    <property type="match status" value="1"/>
</dbReference>
<evidence type="ECO:0000313" key="3">
    <source>
        <dbReference type="EMBL" id="MFD0803684.1"/>
    </source>
</evidence>
<feature type="domain" description="NAD-dependent epimerase/dehydratase" evidence="2">
    <location>
        <begin position="3"/>
        <end position="38"/>
    </location>
</feature>
<dbReference type="Proteomes" id="UP001596956">
    <property type="component" value="Unassembled WGS sequence"/>
</dbReference>
<accession>A0ABW3BMW4</accession>